<evidence type="ECO:0000256" key="2">
    <source>
        <dbReference type="ARBA" id="ARBA00006247"/>
    </source>
</evidence>
<dbReference type="GO" id="GO:0046872">
    <property type="term" value="F:metal ion binding"/>
    <property type="evidence" value="ECO:0007669"/>
    <property type="project" value="UniProtKB-KW"/>
</dbReference>
<proteinExistence type="inferred from homology"/>
<dbReference type="Proteomes" id="UP000709351">
    <property type="component" value="Unassembled WGS sequence"/>
</dbReference>
<evidence type="ECO:0000256" key="1">
    <source>
        <dbReference type="ARBA" id="ARBA00001947"/>
    </source>
</evidence>
<evidence type="ECO:0000313" key="8">
    <source>
        <dbReference type="Proteomes" id="UP000709351"/>
    </source>
</evidence>
<dbReference type="InterPro" id="IPR036264">
    <property type="entry name" value="Bact_exopeptidase_dim_dom"/>
</dbReference>
<dbReference type="CDD" id="cd08659">
    <property type="entry name" value="M20_ArgE_DapE-like"/>
    <property type="match status" value="1"/>
</dbReference>
<evidence type="ECO:0000313" key="7">
    <source>
        <dbReference type="EMBL" id="MBF1282951.1"/>
    </source>
</evidence>
<comment type="similarity">
    <text evidence="2">Belongs to the peptidase M20A family.</text>
</comment>
<comment type="caution">
    <text evidence="7">The sequence shown here is derived from an EMBL/GenBank/DDBJ whole genome shotgun (WGS) entry which is preliminary data.</text>
</comment>
<feature type="domain" description="Peptidase M20 dimerisation" evidence="6">
    <location>
        <begin position="181"/>
        <end position="282"/>
    </location>
</feature>
<dbReference type="Pfam" id="PF01546">
    <property type="entry name" value="Peptidase_M20"/>
    <property type="match status" value="1"/>
</dbReference>
<dbReference type="Gene3D" id="3.30.70.360">
    <property type="match status" value="1"/>
</dbReference>
<accession>A0A930DMZ8</accession>
<sequence length="390" mass="43535">MEAFTLLKDLVSIDSTNPGKGEGEVADYLIRVLREPFEKIGGFYERIDCEGNRPILRFVLPGEDREKCFSFICHMDTVPIGLNWSKNPYGELEGKRFYGRGSSDMKAGLASASAAFLSFLGDFASTEKECKKKRLSSGLQIIFTYDEEGEMKGVEEAIKRKWITKDTLLMDTEPTDGSIQTAHKGRFWYRVLFHGKAAHASEPEMGTDAILCMGMTLQYAKEAVEKLKVDSFLGDSKICFGQCKGGIHPYQVPAEAECSVDMRLVPPYTVEDGREILLKAGEKVKEKYSGLRLEVEIKGNRPAIPHYLDNALLPFLKNAIEQSGYKAEVLPFPGYTDTAVAAGILGNKNTLSYGPGSLKVAHQRDEFLEIDDLERCTKIYRKLLDSFVLS</sequence>
<dbReference type="InterPro" id="IPR011650">
    <property type="entry name" value="Peptidase_M20_dimer"/>
</dbReference>
<reference evidence="7" key="1">
    <citation type="submission" date="2020-04" db="EMBL/GenBank/DDBJ databases">
        <title>Deep metagenomics examines the oral microbiome during advanced dental caries in children, revealing novel taxa and co-occurrences with host molecules.</title>
        <authorList>
            <person name="Baker J.L."/>
            <person name="Morton J.T."/>
            <person name="Dinis M."/>
            <person name="Alvarez R."/>
            <person name="Tran N.C."/>
            <person name="Knight R."/>
            <person name="Edlund A."/>
        </authorList>
    </citation>
    <scope>NUCLEOTIDE SEQUENCE</scope>
    <source>
        <strain evidence="7">JCVI_24_bin.2</strain>
    </source>
</reference>
<dbReference type="SUPFAM" id="SSF55031">
    <property type="entry name" value="Bacterial exopeptidase dimerisation domain"/>
    <property type="match status" value="1"/>
</dbReference>
<keyword evidence="3" id="KW-0479">Metal-binding</keyword>
<dbReference type="SUPFAM" id="SSF53187">
    <property type="entry name" value="Zn-dependent exopeptidases"/>
    <property type="match status" value="1"/>
</dbReference>
<keyword evidence="5" id="KW-0862">Zinc</keyword>
<dbReference type="Pfam" id="PF07687">
    <property type="entry name" value="M20_dimer"/>
    <property type="match status" value="1"/>
</dbReference>
<dbReference type="GO" id="GO:0016787">
    <property type="term" value="F:hydrolase activity"/>
    <property type="evidence" value="ECO:0007669"/>
    <property type="project" value="UniProtKB-KW"/>
</dbReference>
<dbReference type="AlphaFoldDB" id="A0A930DMZ8"/>
<organism evidence="7 8">
    <name type="scientific">Oribacterium parvum</name>
    <dbReference type="NCBI Taxonomy" id="1501329"/>
    <lineage>
        <taxon>Bacteria</taxon>
        <taxon>Bacillati</taxon>
        <taxon>Bacillota</taxon>
        <taxon>Clostridia</taxon>
        <taxon>Lachnospirales</taxon>
        <taxon>Lachnospiraceae</taxon>
        <taxon>Oribacterium</taxon>
    </lineage>
</organism>
<keyword evidence="4" id="KW-0378">Hydrolase</keyword>
<name>A0A930DMZ8_9FIRM</name>
<evidence type="ECO:0000256" key="5">
    <source>
        <dbReference type="ARBA" id="ARBA00022833"/>
    </source>
</evidence>
<evidence type="ECO:0000259" key="6">
    <source>
        <dbReference type="Pfam" id="PF07687"/>
    </source>
</evidence>
<dbReference type="EMBL" id="JABZRD010000007">
    <property type="protein sequence ID" value="MBF1282951.1"/>
    <property type="molecule type" value="Genomic_DNA"/>
</dbReference>
<dbReference type="Gene3D" id="3.40.630.10">
    <property type="entry name" value="Zn peptidases"/>
    <property type="match status" value="2"/>
</dbReference>
<dbReference type="InterPro" id="IPR050072">
    <property type="entry name" value="Peptidase_M20A"/>
</dbReference>
<dbReference type="PANTHER" id="PTHR43808:SF8">
    <property type="entry name" value="PEPTIDASE M20 DIMERISATION DOMAIN-CONTAINING PROTEIN"/>
    <property type="match status" value="1"/>
</dbReference>
<dbReference type="PANTHER" id="PTHR43808">
    <property type="entry name" value="ACETYLORNITHINE DEACETYLASE"/>
    <property type="match status" value="1"/>
</dbReference>
<comment type="cofactor">
    <cofactor evidence="1">
        <name>Zn(2+)</name>
        <dbReference type="ChEBI" id="CHEBI:29105"/>
    </cofactor>
</comment>
<evidence type="ECO:0000256" key="4">
    <source>
        <dbReference type="ARBA" id="ARBA00022801"/>
    </source>
</evidence>
<dbReference type="InterPro" id="IPR002933">
    <property type="entry name" value="Peptidase_M20"/>
</dbReference>
<protein>
    <submittedName>
        <fullName evidence="7">M20 family metallopeptidase</fullName>
    </submittedName>
</protein>
<gene>
    <name evidence="7" type="ORF">HXM93_00240</name>
</gene>
<evidence type="ECO:0000256" key="3">
    <source>
        <dbReference type="ARBA" id="ARBA00022723"/>
    </source>
</evidence>